<evidence type="ECO:0000256" key="14">
    <source>
        <dbReference type="ARBA" id="ARBA00023136"/>
    </source>
</evidence>
<evidence type="ECO:0000256" key="2">
    <source>
        <dbReference type="ARBA" id="ARBA00012513"/>
    </source>
</evidence>
<dbReference type="GO" id="GO:0045088">
    <property type="term" value="P:regulation of innate immune response"/>
    <property type="evidence" value="ECO:0000318"/>
    <property type="project" value="GO_Central"/>
</dbReference>
<gene>
    <name evidence="21" type="ORF">ZOSMA_338G00030</name>
</gene>
<dbReference type="InterPro" id="IPR011009">
    <property type="entry name" value="Kinase-like_dom_sf"/>
</dbReference>
<evidence type="ECO:0000256" key="1">
    <source>
        <dbReference type="ARBA" id="ARBA00004162"/>
    </source>
</evidence>
<proteinExistence type="predicted"/>
<dbReference type="OMA" id="MKYLAFP"/>
<keyword evidence="3" id="KW-0723">Serine/threonine-protein kinase</keyword>
<dbReference type="Pfam" id="PF00069">
    <property type="entry name" value="Pkinase"/>
    <property type="match status" value="1"/>
</dbReference>
<dbReference type="SMART" id="SM00220">
    <property type="entry name" value="S_TKc"/>
    <property type="match status" value="1"/>
</dbReference>
<dbReference type="Gene3D" id="3.30.200.20">
    <property type="entry name" value="Phosphorylase Kinase, domain 1"/>
    <property type="match status" value="1"/>
</dbReference>
<dbReference type="PROSITE" id="PS50011">
    <property type="entry name" value="PROTEIN_KINASE_DOM"/>
    <property type="match status" value="1"/>
</dbReference>
<dbReference type="PANTHER" id="PTHR48006">
    <property type="entry name" value="LEUCINE-RICH REPEAT-CONTAINING PROTEIN DDB_G0281931-RELATED"/>
    <property type="match status" value="1"/>
</dbReference>
<keyword evidence="6" id="KW-0808">Transferase</keyword>
<keyword evidence="4" id="KW-0597">Phosphoprotein</keyword>
<dbReference type="FunFam" id="3.80.10.10:FF:000383">
    <property type="entry name" value="Leucine-rich repeat receptor protein kinase EMS1"/>
    <property type="match status" value="1"/>
</dbReference>
<dbReference type="InterPro" id="IPR000719">
    <property type="entry name" value="Prot_kinase_dom"/>
</dbReference>
<keyword evidence="7 19" id="KW-0812">Transmembrane</keyword>
<dbReference type="Proteomes" id="UP000036987">
    <property type="component" value="Unassembled WGS sequence"/>
</dbReference>
<keyword evidence="15" id="KW-0675">Receptor</keyword>
<dbReference type="EC" id="2.7.11.1" evidence="2"/>
<dbReference type="GO" id="GO:0005524">
    <property type="term" value="F:ATP binding"/>
    <property type="evidence" value="ECO:0007669"/>
    <property type="project" value="UniProtKB-UniRule"/>
</dbReference>
<keyword evidence="14 19" id="KW-0472">Membrane</keyword>
<dbReference type="InterPro" id="IPR001611">
    <property type="entry name" value="Leu-rich_rpt"/>
</dbReference>
<dbReference type="InterPro" id="IPR051824">
    <property type="entry name" value="LRR_Rcpt-Like_S/T_Kinase"/>
</dbReference>
<comment type="caution">
    <text evidence="21">The sequence shown here is derived from an EMBL/GenBank/DDBJ whole genome shotgun (WGS) entry which is preliminary data.</text>
</comment>
<evidence type="ECO:0000256" key="4">
    <source>
        <dbReference type="ARBA" id="ARBA00022553"/>
    </source>
</evidence>
<keyword evidence="8" id="KW-0732">Signal</keyword>
<dbReference type="Gene3D" id="2.60.120.430">
    <property type="entry name" value="Galactose-binding lectin"/>
    <property type="match status" value="1"/>
</dbReference>
<dbReference type="PANTHER" id="PTHR48006:SF34">
    <property type="entry name" value="OS08G0203700 PROTEIN"/>
    <property type="match status" value="1"/>
</dbReference>
<dbReference type="GO" id="GO:0004674">
    <property type="term" value="F:protein serine/threonine kinase activity"/>
    <property type="evidence" value="ECO:0007669"/>
    <property type="project" value="UniProtKB-KW"/>
</dbReference>
<dbReference type="Pfam" id="PF11721">
    <property type="entry name" value="Malectin"/>
    <property type="match status" value="1"/>
</dbReference>
<name>A0A0K9PAD0_ZOSMR</name>
<dbReference type="Gene3D" id="3.80.10.10">
    <property type="entry name" value="Ribonuclease Inhibitor"/>
    <property type="match status" value="2"/>
</dbReference>
<keyword evidence="22" id="KW-1185">Reference proteome</keyword>
<evidence type="ECO:0000256" key="8">
    <source>
        <dbReference type="ARBA" id="ARBA00022729"/>
    </source>
</evidence>
<dbReference type="OrthoDB" id="663146at2759"/>
<protein>
    <recommendedName>
        <fullName evidence="2">non-specific serine/threonine protein kinase</fullName>
        <ecNumber evidence="2">2.7.11.1</ecNumber>
    </recommendedName>
</protein>
<keyword evidence="10 17" id="KW-0547">Nucleotide-binding</keyword>
<dbReference type="Pfam" id="PF00560">
    <property type="entry name" value="LRR_1"/>
    <property type="match status" value="2"/>
</dbReference>
<evidence type="ECO:0000256" key="15">
    <source>
        <dbReference type="ARBA" id="ARBA00023170"/>
    </source>
</evidence>
<evidence type="ECO:0000256" key="17">
    <source>
        <dbReference type="PROSITE-ProRule" id="PRU10141"/>
    </source>
</evidence>
<evidence type="ECO:0000256" key="12">
    <source>
        <dbReference type="ARBA" id="ARBA00022840"/>
    </source>
</evidence>
<feature type="compositionally biased region" description="Polar residues" evidence="18">
    <location>
        <begin position="1021"/>
        <end position="1046"/>
    </location>
</feature>
<feature type="binding site" evidence="17">
    <location>
        <position position="742"/>
    </location>
    <ligand>
        <name>ATP</name>
        <dbReference type="ChEBI" id="CHEBI:30616"/>
    </ligand>
</feature>
<evidence type="ECO:0000256" key="19">
    <source>
        <dbReference type="SAM" id="Phobius"/>
    </source>
</evidence>
<keyword evidence="13 19" id="KW-1133">Transmembrane helix</keyword>
<evidence type="ECO:0000256" key="6">
    <source>
        <dbReference type="ARBA" id="ARBA00022679"/>
    </source>
</evidence>
<evidence type="ECO:0000256" key="16">
    <source>
        <dbReference type="ARBA" id="ARBA00023180"/>
    </source>
</evidence>
<evidence type="ECO:0000256" key="13">
    <source>
        <dbReference type="ARBA" id="ARBA00022989"/>
    </source>
</evidence>
<sequence>MPLLVKKNTVFPMVVRFLSLLCFSTLFFFFFGGTGSAQNSTVTPTDPYEVEALNTIFRKWGISSVMSRSLRWNITDGNPCTGAAVDSAEDVKINPVDHGFNPSVVCQCFENICHITKLTVSQLNVTGTLPDELQNLTRLAYLELGDNYLTGPLPPFIGRFTSLSHININKNALSGSLPKELGNLTNLVSLGMGMNNFSGSLPPEIGNMTSLKEIYFSSTGVSGPLPEELAKLSLNTLFANDNNIGGKIPEFIGNNLTGLTALRFQGNNFQGPIPLNLVNLINLRELRLGDLLNESSSLDFMRNMKSLGTLILRNSRISGSIPSNINEFANLKFLDLSFNNISGTLPSSIFNIPELEFIYLGNNNIVGEIPNGKSNSLVNIDLSYNELSGSIPDWKDQRNLKLNLVGNDFTAKESQTVLPSGLECLQKNYPCFRNSPRYYSFAINCGGEKYVSKDGTEYEADNQDAISTASFYVSDTKRWAVSNTGKFVDSVNAMYIEKTENNITDTLDPILYQRSRLSSSSLRYFGLGLENGNYTVNLKFAELVFPDDNSIFKKTARRIFDIYIQEELTFKDFNIKKDAGGIPFKAVDKTLNAIVTDNILQIHFFWEGKGTCCLPAHRNYGPLISAISVKPNFKPTVSNQPPSDNDSNTLVKVVAIVVPLVIALVGLGVLFGICRRIQNKKKERLLGGVDNDLEGISTVTYSFVQLKNATNNFKLDSKVGEGGFGVVYKGEMNDGSSVAIKKLVGETPQGKQQFVAEVATISGVKHRNLVTLHGCCYEGNKRLLVYEYMKNGSLDKALYGKSGQLKLDWNTRFAICLGTARGLAYLHEESRLRIIHRDVKSSNILLDKDLTPKISDFGLAKLYDEKMTHISTRVAGTRGYLAPEYAMRGHLTEKVDVFSFGVVVFEILSGRSCSDESYGMEKKFVLDWAWSLHEKDNDLDILDPKLEFEDVNRDEAMRMMNVAFICTQVNPTLRPSMSRVIAILIGDMKIDTLPERPSYMRDWQFDDLSTVPSTASITTFGSQITSNQTPPTTSLAADSPSLSTWPLEQKLR</sequence>
<dbReference type="InterPro" id="IPR017441">
    <property type="entry name" value="Protein_kinase_ATP_BS"/>
</dbReference>
<evidence type="ECO:0000256" key="7">
    <source>
        <dbReference type="ARBA" id="ARBA00022692"/>
    </source>
</evidence>
<dbReference type="InterPro" id="IPR008271">
    <property type="entry name" value="Ser/Thr_kinase_AS"/>
</dbReference>
<comment type="subcellular location">
    <subcellularLocation>
        <location evidence="1">Cell membrane</location>
        <topology evidence="1">Single-pass membrane protein</topology>
    </subcellularLocation>
</comment>
<evidence type="ECO:0000256" key="10">
    <source>
        <dbReference type="ARBA" id="ARBA00022741"/>
    </source>
</evidence>
<evidence type="ECO:0000313" key="22">
    <source>
        <dbReference type="Proteomes" id="UP000036987"/>
    </source>
</evidence>
<dbReference type="PROSITE" id="PS00107">
    <property type="entry name" value="PROTEIN_KINASE_ATP"/>
    <property type="match status" value="1"/>
</dbReference>
<reference evidence="22" key="1">
    <citation type="journal article" date="2016" name="Nature">
        <title>The genome of the seagrass Zostera marina reveals angiosperm adaptation to the sea.</title>
        <authorList>
            <person name="Olsen J.L."/>
            <person name="Rouze P."/>
            <person name="Verhelst B."/>
            <person name="Lin Y.-C."/>
            <person name="Bayer T."/>
            <person name="Collen J."/>
            <person name="Dattolo E."/>
            <person name="De Paoli E."/>
            <person name="Dittami S."/>
            <person name="Maumus F."/>
            <person name="Michel G."/>
            <person name="Kersting A."/>
            <person name="Lauritano C."/>
            <person name="Lohaus R."/>
            <person name="Toepel M."/>
            <person name="Tonon T."/>
            <person name="Vanneste K."/>
            <person name="Amirebrahimi M."/>
            <person name="Brakel J."/>
            <person name="Bostroem C."/>
            <person name="Chovatia M."/>
            <person name="Grimwood J."/>
            <person name="Jenkins J.W."/>
            <person name="Jueterbock A."/>
            <person name="Mraz A."/>
            <person name="Stam W.T."/>
            <person name="Tice H."/>
            <person name="Bornberg-Bauer E."/>
            <person name="Green P.J."/>
            <person name="Pearson G.A."/>
            <person name="Procaccini G."/>
            <person name="Duarte C.M."/>
            <person name="Schmutz J."/>
            <person name="Reusch T.B.H."/>
            <person name="Van de Peer Y."/>
        </authorList>
    </citation>
    <scope>NUCLEOTIDE SEQUENCE [LARGE SCALE GENOMIC DNA]</scope>
    <source>
        <strain evidence="22">cv. Finnish</strain>
    </source>
</reference>
<keyword evidence="16" id="KW-0325">Glycoprotein</keyword>
<dbReference type="FunFam" id="3.80.10.10:FF:000298">
    <property type="entry name" value="Putative LRR receptor-like serine/threonine-protein kinase"/>
    <property type="match status" value="1"/>
</dbReference>
<dbReference type="InterPro" id="IPR032675">
    <property type="entry name" value="LRR_dom_sf"/>
</dbReference>
<dbReference type="Gene3D" id="1.10.510.10">
    <property type="entry name" value="Transferase(Phosphotransferase) domain 1"/>
    <property type="match status" value="1"/>
</dbReference>
<accession>A0A0K9PAD0</accession>
<organism evidence="21 22">
    <name type="scientific">Zostera marina</name>
    <name type="common">Eelgrass</name>
    <dbReference type="NCBI Taxonomy" id="29655"/>
    <lineage>
        <taxon>Eukaryota</taxon>
        <taxon>Viridiplantae</taxon>
        <taxon>Streptophyta</taxon>
        <taxon>Embryophyta</taxon>
        <taxon>Tracheophyta</taxon>
        <taxon>Spermatophyta</taxon>
        <taxon>Magnoliopsida</taxon>
        <taxon>Liliopsida</taxon>
        <taxon>Zosteraceae</taxon>
        <taxon>Zostera</taxon>
    </lineage>
</organism>
<dbReference type="CDD" id="cd14066">
    <property type="entry name" value="STKc_IRAK"/>
    <property type="match status" value="1"/>
</dbReference>
<dbReference type="STRING" id="29655.A0A0K9PAD0"/>
<evidence type="ECO:0000256" key="5">
    <source>
        <dbReference type="ARBA" id="ARBA00022614"/>
    </source>
</evidence>
<evidence type="ECO:0000256" key="18">
    <source>
        <dbReference type="SAM" id="MobiDB-lite"/>
    </source>
</evidence>
<evidence type="ECO:0000256" key="9">
    <source>
        <dbReference type="ARBA" id="ARBA00022737"/>
    </source>
</evidence>
<feature type="domain" description="Protein kinase" evidence="20">
    <location>
        <begin position="713"/>
        <end position="990"/>
    </location>
</feature>
<dbReference type="GO" id="GO:0005886">
    <property type="term" value="C:plasma membrane"/>
    <property type="evidence" value="ECO:0000318"/>
    <property type="project" value="GO_Central"/>
</dbReference>
<dbReference type="SUPFAM" id="SSF56112">
    <property type="entry name" value="Protein kinase-like (PK-like)"/>
    <property type="match status" value="1"/>
</dbReference>
<feature type="transmembrane region" description="Helical" evidence="19">
    <location>
        <begin position="650"/>
        <end position="674"/>
    </location>
</feature>
<feature type="region of interest" description="Disordered" evidence="18">
    <location>
        <begin position="1021"/>
        <end position="1052"/>
    </location>
</feature>
<dbReference type="InterPro" id="IPR021720">
    <property type="entry name" value="Malectin_dom"/>
</dbReference>
<dbReference type="FunFam" id="1.10.510.10:FF:000044">
    <property type="entry name" value="Putative LRR receptor-like serine/threonine-protein kinase"/>
    <property type="match status" value="1"/>
</dbReference>
<dbReference type="GO" id="GO:0004672">
    <property type="term" value="F:protein kinase activity"/>
    <property type="evidence" value="ECO:0000318"/>
    <property type="project" value="GO_Central"/>
</dbReference>
<keyword evidence="9" id="KW-0677">Repeat</keyword>
<evidence type="ECO:0000313" key="21">
    <source>
        <dbReference type="EMBL" id="KMZ65120.1"/>
    </source>
</evidence>
<evidence type="ECO:0000256" key="3">
    <source>
        <dbReference type="ARBA" id="ARBA00022527"/>
    </source>
</evidence>
<keyword evidence="12 17" id="KW-0067">ATP-binding</keyword>
<evidence type="ECO:0000259" key="20">
    <source>
        <dbReference type="PROSITE" id="PS50011"/>
    </source>
</evidence>
<evidence type="ECO:0000256" key="11">
    <source>
        <dbReference type="ARBA" id="ARBA00022777"/>
    </source>
</evidence>
<dbReference type="FunFam" id="2.60.120.430:FF:000004">
    <property type="entry name" value="Putative leucine-rich repeat receptor-like serine/threonine-protein kinase"/>
    <property type="match status" value="1"/>
</dbReference>
<dbReference type="AlphaFoldDB" id="A0A0K9PAD0"/>
<keyword evidence="5" id="KW-0433">Leucine-rich repeat</keyword>
<dbReference type="EMBL" id="LFYR01001074">
    <property type="protein sequence ID" value="KMZ65120.1"/>
    <property type="molecule type" value="Genomic_DNA"/>
</dbReference>
<dbReference type="SUPFAM" id="SSF52058">
    <property type="entry name" value="L domain-like"/>
    <property type="match status" value="1"/>
</dbReference>
<dbReference type="FunFam" id="3.30.200.20:FF:000415">
    <property type="entry name" value="receptor-like serine/threonine-protein kinase NCRK"/>
    <property type="match status" value="1"/>
</dbReference>
<dbReference type="PROSITE" id="PS00108">
    <property type="entry name" value="PROTEIN_KINASE_ST"/>
    <property type="match status" value="1"/>
</dbReference>
<keyword evidence="11" id="KW-0418">Kinase</keyword>